<dbReference type="EMBL" id="NIVC01002040">
    <property type="protein sequence ID" value="PAA61373.1"/>
    <property type="molecule type" value="Genomic_DNA"/>
</dbReference>
<evidence type="ECO:0000313" key="2">
    <source>
        <dbReference type="EMBL" id="PAA61373.1"/>
    </source>
</evidence>
<dbReference type="Proteomes" id="UP000215902">
    <property type="component" value="Unassembled WGS sequence"/>
</dbReference>
<keyword evidence="1" id="KW-0812">Transmembrane</keyword>
<name>A0A267EIM4_9PLAT</name>
<feature type="non-terminal residue" evidence="2">
    <location>
        <position position="1"/>
    </location>
</feature>
<evidence type="ECO:0000313" key="3">
    <source>
        <dbReference type="Proteomes" id="UP000215902"/>
    </source>
</evidence>
<evidence type="ECO:0000256" key="1">
    <source>
        <dbReference type="SAM" id="Phobius"/>
    </source>
</evidence>
<comment type="caution">
    <text evidence="2">The sequence shown here is derived from an EMBL/GenBank/DDBJ whole genome shotgun (WGS) entry which is preliminary data.</text>
</comment>
<feature type="transmembrane region" description="Helical" evidence="1">
    <location>
        <begin position="28"/>
        <end position="48"/>
    </location>
</feature>
<proteinExistence type="predicted"/>
<sequence>SNSTINSMLKLVSEFALTVILQIDQTTIAMRITIAALLLVAAAATVLVDPVTARVGLRRFLRLRDIWRSRRDISCRSQLTVSIKTLRQCVKGQCKPMTNRKQRISCKVNCFHWFLLGTQQRGEAYNSLVQKAGCDTKRIRKMRRCRRDAVKTAAGAQLELSQLQKYNVLVCQLQCPGGLPAAVCTANCQLSQLVGAEAYKKFSDCFAKKACAQKSEGAELDSCRRQCLNKC</sequence>
<keyword evidence="3" id="KW-1185">Reference proteome</keyword>
<gene>
    <name evidence="2" type="ORF">BOX15_Mlig010135g2</name>
</gene>
<protein>
    <submittedName>
        <fullName evidence="2">Uncharacterized protein</fullName>
    </submittedName>
</protein>
<organism evidence="2 3">
    <name type="scientific">Macrostomum lignano</name>
    <dbReference type="NCBI Taxonomy" id="282301"/>
    <lineage>
        <taxon>Eukaryota</taxon>
        <taxon>Metazoa</taxon>
        <taxon>Spiralia</taxon>
        <taxon>Lophotrochozoa</taxon>
        <taxon>Platyhelminthes</taxon>
        <taxon>Rhabditophora</taxon>
        <taxon>Macrostomorpha</taxon>
        <taxon>Macrostomida</taxon>
        <taxon>Macrostomidae</taxon>
        <taxon>Macrostomum</taxon>
    </lineage>
</organism>
<dbReference type="AlphaFoldDB" id="A0A267EIM4"/>
<accession>A0A267EIM4</accession>
<keyword evidence="1" id="KW-0472">Membrane</keyword>
<reference evidence="2 3" key="1">
    <citation type="submission" date="2017-06" db="EMBL/GenBank/DDBJ databases">
        <title>A platform for efficient transgenesis in Macrostomum lignano, a flatworm model organism for stem cell research.</title>
        <authorList>
            <person name="Berezikov E."/>
        </authorList>
    </citation>
    <scope>NUCLEOTIDE SEQUENCE [LARGE SCALE GENOMIC DNA]</scope>
    <source>
        <strain evidence="2">DV1</strain>
        <tissue evidence="2">Whole organism</tissue>
    </source>
</reference>
<keyword evidence="1" id="KW-1133">Transmembrane helix</keyword>